<dbReference type="InterPro" id="IPR014001">
    <property type="entry name" value="Helicase_ATP-bd"/>
</dbReference>
<dbReference type="OrthoDB" id="64767at2759"/>
<dbReference type="InterPro" id="IPR011545">
    <property type="entry name" value="DEAD/DEAH_box_helicase_dom"/>
</dbReference>
<keyword evidence="13" id="KW-1185">Reference proteome</keyword>
<proteinExistence type="inferred from homology"/>
<dbReference type="Pfam" id="PF00271">
    <property type="entry name" value="Helicase_C"/>
    <property type="match status" value="1"/>
</dbReference>
<evidence type="ECO:0000256" key="4">
    <source>
        <dbReference type="ARBA" id="ARBA00022741"/>
    </source>
</evidence>
<dbReference type="Pfam" id="PF00270">
    <property type="entry name" value="DEAD"/>
    <property type="match status" value="1"/>
</dbReference>
<evidence type="ECO:0000256" key="6">
    <source>
        <dbReference type="ARBA" id="ARBA00022806"/>
    </source>
</evidence>
<organism evidence="12 13">
    <name type="scientific">Pyrrhoderma noxium</name>
    <dbReference type="NCBI Taxonomy" id="2282107"/>
    <lineage>
        <taxon>Eukaryota</taxon>
        <taxon>Fungi</taxon>
        <taxon>Dikarya</taxon>
        <taxon>Basidiomycota</taxon>
        <taxon>Agaricomycotina</taxon>
        <taxon>Agaricomycetes</taxon>
        <taxon>Hymenochaetales</taxon>
        <taxon>Hymenochaetaceae</taxon>
        <taxon>Pyrrhoderma</taxon>
    </lineage>
</organism>
<dbReference type="GO" id="GO:0003723">
    <property type="term" value="F:RNA binding"/>
    <property type="evidence" value="ECO:0007669"/>
    <property type="project" value="UniProtKB-KW"/>
</dbReference>
<feature type="compositionally biased region" description="Basic and acidic residues" evidence="9">
    <location>
        <begin position="487"/>
        <end position="498"/>
    </location>
</feature>
<dbReference type="Pfam" id="PF13234">
    <property type="entry name" value="MTR4_beta-barrel"/>
    <property type="match status" value="1"/>
</dbReference>
<dbReference type="InParanoid" id="A0A286URE0"/>
<dbReference type="GO" id="GO:0016787">
    <property type="term" value="F:hydrolase activity"/>
    <property type="evidence" value="ECO:0007669"/>
    <property type="project" value="UniProtKB-KW"/>
</dbReference>
<evidence type="ECO:0000256" key="1">
    <source>
        <dbReference type="ARBA" id="ARBA00004496"/>
    </source>
</evidence>
<keyword evidence="4" id="KW-0547">Nucleotide-binding</keyword>
<name>A0A286URE0_9AGAM</name>
<feature type="domain" description="Helicase ATP-binding" evidence="10">
    <location>
        <begin position="286"/>
        <end position="444"/>
    </location>
</feature>
<comment type="similarity">
    <text evidence="2">Belongs to the helicase family. SKI2 subfamily.</text>
</comment>
<dbReference type="InterPro" id="IPR016438">
    <property type="entry name" value="SKI2-like"/>
</dbReference>
<dbReference type="Pfam" id="PF08148">
    <property type="entry name" value="DSHCT"/>
    <property type="match status" value="1"/>
</dbReference>
<keyword evidence="8" id="KW-0694">RNA-binding</keyword>
<evidence type="ECO:0000313" key="13">
    <source>
        <dbReference type="Proteomes" id="UP000217199"/>
    </source>
</evidence>
<dbReference type="FunFam" id="3.40.50.300:FF:000354">
    <property type="entry name" value="ATP-dependent RNA helicase SKI2"/>
    <property type="match status" value="1"/>
</dbReference>
<sequence length="1234" mass="137258">MLDQDSQARAITTIVDPSSSTSLDTFLSELQLKCLPDKERVYKEIEDKLLLPKRRLPDHWLPAYQVHWEHRSEIPSLLTNQPSLPPTTLSFVRTGLEGRVTGCIEVPTSQQKTGLTSTSIERAPAPLQSFVRGKSGHVPFWPGGLDQALLSESSDGSTTKGLRKKPPGLSRGLRLAGVDEDDDIIDLEDTEGANKSFVNEEEVAPTRVEPEVLAGSEEIDELLTTTRTQLRPVLPASKPLRKTAVQKREWAHVVDVKKPMTNFHELVPEMAHKYPFELDTFQKEAVYHLEMGDSVFVAAHTSAGKTVVAEYAIALASKHMTRAIYTSPIKALSNQKYRDFKQTFSSSSVGILTGDVQINPEANCLIMTTEILRSMLYKGADLIRDVEFVIFDEVHYVNDAERGVVWEEVIIMLPEHVSIILLSATVPNTKEFADWVGRTKKKDIYVISTPARPVPLEHYLYANRDTYKIVDSSGQFLGSGYKDAEQALRRKQDKEREAAGLPPVQRQGARGAAPQRGQRGGNSSARGAVARGRGGGGGNTSYSRGGGAGSRTIHQADKNLYVHLVGYLQKKTLLPVVVFTFSKKRCEENAATLTNVNLTSAGERSEVHVTIEKALARLKGSDKKLPQIARIKDLLSRGIGVHHGGLLPIVKEVVELLFARGLVKVLFATETFAMGVNMPAKSVVFSGIRKHDGKSFRFLEAGEYTQMAGRAGRRGLDTTGTVILVSEGELPEVTTLHTMMLGNPMKLKSQFRLTYNMILNLLRVEALKVEEMIKRSFSENASQKLLPDQQKKVIENEKLLSSMPKLECELCSTDIRGYYDISSQVVDLNMKLTSLAFDSALGNKSFGQGRVIILHDDHFRNNVAVIVKPGPTQENTKTVFVVVLSDEVTKNKRINPDAQPVPPTWPPDVSGLPREKSVYEYMPVPLSSISLVTARILKADFKAIEGLIIRALNGAAEGLNELAREWAASGNIPEVEWNRMRTLEFQETLRRRDELVKRLSSHGCLLCESFREHYVILHGEMVLRANIDYLKLAISDQNLELIPDYEQRIAVLQELKFIDANSTVLLKGRVACEINSADELILTELILENMLAGYEPEEVVALLSAFVFQEKTDVEPVIPPKLEEGRAALLQIADRIGAVQDRHKVQAADSEKRLKFGLVEVVYEWAKGMPFEQITSLTDVAEGTIVRVITRLDETCREVRDAARVIGDASLMKKMEDAQMKIKRDIVFAASLYF</sequence>
<evidence type="ECO:0000256" key="3">
    <source>
        <dbReference type="ARBA" id="ARBA00022490"/>
    </source>
</evidence>
<feature type="region of interest" description="Disordered" evidence="9">
    <location>
        <begin position="487"/>
        <end position="550"/>
    </location>
</feature>
<feature type="domain" description="Helicase C-terminal" evidence="11">
    <location>
        <begin position="560"/>
        <end position="762"/>
    </location>
</feature>
<evidence type="ECO:0000256" key="2">
    <source>
        <dbReference type="ARBA" id="ARBA00010140"/>
    </source>
</evidence>
<dbReference type="AlphaFoldDB" id="A0A286URE0"/>
<dbReference type="Pfam" id="PF21408">
    <property type="entry name" value="MTR4-like_stalk"/>
    <property type="match status" value="1"/>
</dbReference>
<dbReference type="GO" id="GO:0005524">
    <property type="term" value="F:ATP binding"/>
    <property type="evidence" value="ECO:0007669"/>
    <property type="project" value="UniProtKB-KW"/>
</dbReference>
<dbReference type="PROSITE" id="PS51194">
    <property type="entry name" value="HELICASE_CTER"/>
    <property type="match status" value="1"/>
</dbReference>
<evidence type="ECO:0000259" key="10">
    <source>
        <dbReference type="PROSITE" id="PS51192"/>
    </source>
</evidence>
<keyword evidence="6 12" id="KW-0347">Helicase</keyword>
<dbReference type="InterPro" id="IPR012961">
    <property type="entry name" value="Ski2/MTR4_C"/>
</dbReference>
<dbReference type="STRING" id="2282107.A0A286URE0"/>
<evidence type="ECO:0000313" key="12">
    <source>
        <dbReference type="EMBL" id="PAV22127.1"/>
    </source>
</evidence>
<dbReference type="Gene3D" id="1.10.3380.30">
    <property type="match status" value="1"/>
</dbReference>
<accession>A0A286URE0</accession>
<comment type="caution">
    <text evidence="12">The sequence shown here is derived from an EMBL/GenBank/DDBJ whole genome shotgun (WGS) entry which is preliminary data.</text>
</comment>
<keyword evidence="5" id="KW-0378">Hydrolase</keyword>
<dbReference type="InterPro" id="IPR001650">
    <property type="entry name" value="Helicase_C-like"/>
</dbReference>
<evidence type="ECO:0000259" key="11">
    <source>
        <dbReference type="PROSITE" id="PS51194"/>
    </source>
</evidence>
<feature type="compositionally biased region" description="Low complexity" evidence="9">
    <location>
        <begin position="505"/>
        <end position="531"/>
    </location>
</feature>
<dbReference type="FunFam" id="1.10.3380.30:FF:000001">
    <property type="entry name" value="Ski2 ATP-dependent RNA helicase"/>
    <property type="match status" value="1"/>
</dbReference>
<dbReference type="EMBL" id="NBII01000002">
    <property type="protein sequence ID" value="PAV22127.1"/>
    <property type="molecule type" value="Genomic_DNA"/>
</dbReference>
<dbReference type="GO" id="GO:0070478">
    <property type="term" value="P:nuclear-transcribed mRNA catabolic process, 3'-5' exonucleolytic nonsense-mediated decay"/>
    <property type="evidence" value="ECO:0007669"/>
    <property type="project" value="TreeGrafter"/>
</dbReference>
<dbReference type="Pfam" id="PF17911">
    <property type="entry name" value="Ski2_N"/>
    <property type="match status" value="1"/>
</dbReference>
<gene>
    <name evidence="12" type="ORF">PNOK_0208400</name>
</gene>
<dbReference type="InterPro" id="IPR027417">
    <property type="entry name" value="P-loop_NTPase"/>
</dbReference>
<dbReference type="CDD" id="cd18795">
    <property type="entry name" value="SF2_C_Ski2"/>
    <property type="match status" value="1"/>
</dbReference>
<dbReference type="GO" id="GO:0055087">
    <property type="term" value="C:Ski complex"/>
    <property type="evidence" value="ECO:0007669"/>
    <property type="project" value="TreeGrafter"/>
</dbReference>
<dbReference type="PROSITE" id="PS51192">
    <property type="entry name" value="HELICASE_ATP_BIND_1"/>
    <property type="match status" value="1"/>
</dbReference>
<evidence type="ECO:0000256" key="5">
    <source>
        <dbReference type="ARBA" id="ARBA00022801"/>
    </source>
</evidence>
<reference evidence="12 13" key="1">
    <citation type="journal article" date="2017" name="Mol. Ecol.">
        <title>Comparative and population genomic landscape of Phellinus noxius: A hypervariable fungus causing root rot in trees.</title>
        <authorList>
            <person name="Chung C.L."/>
            <person name="Lee T.J."/>
            <person name="Akiba M."/>
            <person name="Lee H.H."/>
            <person name="Kuo T.H."/>
            <person name="Liu D."/>
            <person name="Ke H.M."/>
            <person name="Yokoi T."/>
            <person name="Roa M.B."/>
            <person name="Lu M.J."/>
            <person name="Chang Y.Y."/>
            <person name="Ann P.J."/>
            <person name="Tsai J.N."/>
            <person name="Chen C.Y."/>
            <person name="Tzean S.S."/>
            <person name="Ota Y."/>
            <person name="Hattori T."/>
            <person name="Sahashi N."/>
            <person name="Liou R.F."/>
            <person name="Kikuchi T."/>
            <person name="Tsai I.J."/>
        </authorList>
    </citation>
    <scope>NUCLEOTIDE SEQUENCE [LARGE SCALE GENOMIC DNA]</scope>
    <source>
        <strain evidence="12 13">FFPRI411160</strain>
    </source>
</reference>
<feature type="compositionally biased region" description="Gly residues" evidence="9">
    <location>
        <begin position="532"/>
        <end position="549"/>
    </location>
</feature>
<dbReference type="GO" id="GO:0003724">
    <property type="term" value="F:RNA helicase activity"/>
    <property type="evidence" value="ECO:0007669"/>
    <property type="project" value="InterPro"/>
</dbReference>
<dbReference type="InterPro" id="IPR025696">
    <property type="entry name" value="Beta-barrel_MTR4"/>
</dbReference>
<keyword evidence="7" id="KW-0067">ATP-binding</keyword>
<dbReference type="InterPro" id="IPR050699">
    <property type="entry name" value="RNA-DNA_Helicase"/>
</dbReference>
<dbReference type="FunFam" id="3.40.50.300:FF:000987">
    <property type="entry name" value="DEAD/DEAH box RNA helicase"/>
    <property type="match status" value="1"/>
</dbReference>
<evidence type="ECO:0000256" key="8">
    <source>
        <dbReference type="ARBA" id="ARBA00022884"/>
    </source>
</evidence>
<dbReference type="Proteomes" id="UP000217199">
    <property type="component" value="Unassembled WGS sequence"/>
</dbReference>
<dbReference type="FunCoup" id="A0A286URE0">
    <property type="interactions" value="366"/>
</dbReference>
<dbReference type="InterPro" id="IPR048392">
    <property type="entry name" value="MTR4-like_stalk"/>
</dbReference>
<dbReference type="PANTHER" id="PTHR12131:SF1">
    <property type="entry name" value="ATP-DEPENDENT RNA HELICASE SUPV3L1, MITOCHONDRIAL-RELATED"/>
    <property type="match status" value="1"/>
</dbReference>
<evidence type="ECO:0000256" key="9">
    <source>
        <dbReference type="SAM" id="MobiDB-lite"/>
    </source>
</evidence>
<dbReference type="SUPFAM" id="SSF52540">
    <property type="entry name" value="P-loop containing nucleoside triphosphate hydrolases"/>
    <property type="match status" value="1"/>
</dbReference>
<dbReference type="PANTHER" id="PTHR12131">
    <property type="entry name" value="ATP-DEPENDENT RNA AND DNA HELICASE"/>
    <property type="match status" value="1"/>
</dbReference>
<protein>
    <submittedName>
        <fullName evidence="12">Antiviral helicase</fullName>
    </submittedName>
</protein>
<dbReference type="SMART" id="SM01142">
    <property type="entry name" value="DSHCT"/>
    <property type="match status" value="1"/>
</dbReference>
<dbReference type="InterPro" id="IPR040801">
    <property type="entry name" value="Ski2_N"/>
</dbReference>
<evidence type="ECO:0000256" key="7">
    <source>
        <dbReference type="ARBA" id="ARBA00022840"/>
    </source>
</evidence>
<dbReference type="SMART" id="SM00487">
    <property type="entry name" value="DEXDc"/>
    <property type="match status" value="1"/>
</dbReference>
<comment type="subcellular location">
    <subcellularLocation>
        <location evidence="1">Cytoplasm</location>
    </subcellularLocation>
</comment>
<dbReference type="SMART" id="SM00490">
    <property type="entry name" value="HELICc"/>
    <property type="match status" value="1"/>
</dbReference>
<dbReference type="Gene3D" id="1.20.1500.20">
    <property type="match status" value="1"/>
</dbReference>
<dbReference type="Gene3D" id="3.40.50.300">
    <property type="entry name" value="P-loop containing nucleotide triphosphate hydrolases"/>
    <property type="match status" value="2"/>
</dbReference>
<keyword evidence="3" id="KW-0963">Cytoplasm</keyword>
<dbReference type="PIRSF" id="PIRSF005198">
    <property type="entry name" value="Antiviral_helicase_SKI2"/>
    <property type="match status" value="1"/>
</dbReference>